<sequence length="382" mass="43221">MLTSSLPSEIVGEIFALCLPERHSDRLSIQNAPMLVCQVSSGWRKAAIGEPRLWDTIIFPPSNFARNARFIHDGGIERWFDRTGRTWPLSFGDEPSQAPSGSNIIQCLHIILRFARRFKHLSLVMTKIMHLETLRRGFPQDVFDQLESISLCCSVEMSSYTLQAFPRLAMPFKTASKLEHVRISINFVLPWSQLTSIEMASRRRQLNAGEWRNLFGLCRNLRQGTFVFPSWRKPSLKRALAHPTLESLTLIIAPPPQSGLEALYGSRAPADLTQRVHNVPSVCRTMRSSLKTVVFGWQGEADRDLEAPIEASEFIGSLIREPGAFDALRHVVLPCKSNELDHFVTVLPLTVTAIPGRVKGTKIQRPIKDRIRIVPTDDYYLL</sequence>
<accession>A0A4Y7RJ79</accession>
<evidence type="ECO:0008006" key="3">
    <source>
        <dbReference type="Google" id="ProtNLM"/>
    </source>
</evidence>
<evidence type="ECO:0000313" key="2">
    <source>
        <dbReference type="Proteomes" id="UP000298030"/>
    </source>
</evidence>
<protein>
    <recommendedName>
        <fullName evidence="3">F-box domain-containing protein</fullName>
    </recommendedName>
</protein>
<reference evidence="1 2" key="1">
    <citation type="journal article" date="2019" name="Nat. Ecol. Evol.">
        <title>Megaphylogeny resolves global patterns of mushroom evolution.</title>
        <authorList>
            <person name="Varga T."/>
            <person name="Krizsan K."/>
            <person name="Foldi C."/>
            <person name="Dima B."/>
            <person name="Sanchez-Garcia M."/>
            <person name="Sanchez-Ramirez S."/>
            <person name="Szollosi G.J."/>
            <person name="Szarkandi J.G."/>
            <person name="Papp V."/>
            <person name="Albert L."/>
            <person name="Andreopoulos W."/>
            <person name="Angelini C."/>
            <person name="Antonin V."/>
            <person name="Barry K.W."/>
            <person name="Bougher N.L."/>
            <person name="Buchanan P."/>
            <person name="Buyck B."/>
            <person name="Bense V."/>
            <person name="Catcheside P."/>
            <person name="Chovatia M."/>
            <person name="Cooper J."/>
            <person name="Damon W."/>
            <person name="Desjardin D."/>
            <person name="Finy P."/>
            <person name="Geml J."/>
            <person name="Haridas S."/>
            <person name="Hughes K."/>
            <person name="Justo A."/>
            <person name="Karasinski D."/>
            <person name="Kautmanova I."/>
            <person name="Kiss B."/>
            <person name="Kocsube S."/>
            <person name="Kotiranta H."/>
            <person name="LaButti K.M."/>
            <person name="Lechner B.E."/>
            <person name="Liimatainen K."/>
            <person name="Lipzen A."/>
            <person name="Lukacs Z."/>
            <person name="Mihaltcheva S."/>
            <person name="Morgado L.N."/>
            <person name="Niskanen T."/>
            <person name="Noordeloos M.E."/>
            <person name="Ohm R.A."/>
            <person name="Ortiz-Santana B."/>
            <person name="Ovrebo C."/>
            <person name="Racz N."/>
            <person name="Riley R."/>
            <person name="Savchenko A."/>
            <person name="Shiryaev A."/>
            <person name="Soop K."/>
            <person name="Spirin V."/>
            <person name="Szebenyi C."/>
            <person name="Tomsovsky M."/>
            <person name="Tulloss R.E."/>
            <person name="Uehling J."/>
            <person name="Grigoriev I.V."/>
            <person name="Vagvolgyi C."/>
            <person name="Papp T."/>
            <person name="Martin F.M."/>
            <person name="Miettinen O."/>
            <person name="Hibbett D.S."/>
            <person name="Nagy L.G."/>
        </authorList>
    </citation>
    <scope>NUCLEOTIDE SEQUENCE [LARGE SCALE GENOMIC DNA]</scope>
    <source>
        <strain evidence="1 2">FP101781</strain>
    </source>
</reference>
<evidence type="ECO:0000313" key="1">
    <source>
        <dbReference type="EMBL" id="TEB08861.1"/>
    </source>
</evidence>
<organism evidence="1 2">
    <name type="scientific">Coprinellus micaceus</name>
    <name type="common">Glistening ink-cap mushroom</name>
    <name type="synonym">Coprinus micaceus</name>
    <dbReference type="NCBI Taxonomy" id="71717"/>
    <lineage>
        <taxon>Eukaryota</taxon>
        <taxon>Fungi</taxon>
        <taxon>Dikarya</taxon>
        <taxon>Basidiomycota</taxon>
        <taxon>Agaricomycotina</taxon>
        <taxon>Agaricomycetes</taxon>
        <taxon>Agaricomycetidae</taxon>
        <taxon>Agaricales</taxon>
        <taxon>Agaricineae</taxon>
        <taxon>Psathyrellaceae</taxon>
        <taxon>Coprinellus</taxon>
    </lineage>
</organism>
<dbReference type="EMBL" id="QPFP01000537">
    <property type="protein sequence ID" value="TEB08861.1"/>
    <property type="molecule type" value="Genomic_DNA"/>
</dbReference>
<comment type="caution">
    <text evidence="1">The sequence shown here is derived from an EMBL/GenBank/DDBJ whole genome shotgun (WGS) entry which is preliminary data.</text>
</comment>
<dbReference type="Proteomes" id="UP000298030">
    <property type="component" value="Unassembled WGS sequence"/>
</dbReference>
<dbReference type="AlphaFoldDB" id="A0A4Y7RJ79"/>
<gene>
    <name evidence="1" type="ORF">FA13DRAFT_1749677</name>
</gene>
<name>A0A4Y7RJ79_COPMI</name>
<dbReference type="OrthoDB" id="2902103at2759"/>
<dbReference type="STRING" id="71717.A0A4Y7RJ79"/>
<keyword evidence="2" id="KW-1185">Reference proteome</keyword>
<proteinExistence type="predicted"/>